<organism evidence="9 10">
    <name type="scientific">Stentor coeruleus</name>
    <dbReference type="NCBI Taxonomy" id="5963"/>
    <lineage>
        <taxon>Eukaryota</taxon>
        <taxon>Sar</taxon>
        <taxon>Alveolata</taxon>
        <taxon>Ciliophora</taxon>
        <taxon>Postciliodesmatophora</taxon>
        <taxon>Heterotrichea</taxon>
        <taxon>Heterotrichida</taxon>
        <taxon>Stentoridae</taxon>
        <taxon>Stentor</taxon>
    </lineage>
</organism>
<evidence type="ECO:0000256" key="6">
    <source>
        <dbReference type="ARBA" id="ARBA00022833"/>
    </source>
</evidence>
<accession>A0A1R2CCC0</accession>
<dbReference type="Gene3D" id="1.20.120.1750">
    <property type="match status" value="1"/>
</dbReference>
<dbReference type="PANTHER" id="PTHR11685">
    <property type="entry name" value="RBR FAMILY RING FINGER AND IBR DOMAIN-CONTAINING"/>
    <property type="match status" value="1"/>
</dbReference>
<evidence type="ECO:0000313" key="10">
    <source>
        <dbReference type="Proteomes" id="UP000187209"/>
    </source>
</evidence>
<feature type="transmembrane region" description="Helical" evidence="7">
    <location>
        <begin position="279"/>
        <end position="302"/>
    </location>
</feature>
<dbReference type="GO" id="GO:0008270">
    <property type="term" value="F:zinc ion binding"/>
    <property type="evidence" value="ECO:0007669"/>
    <property type="project" value="UniProtKB-KW"/>
</dbReference>
<evidence type="ECO:0000256" key="3">
    <source>
        <dbReference type="ARBA" id="ARBA00022737"/>
    </source>
</evidence>
<evidence type="ECO:0000256" key="1">
    <source>
        <dbReference type="ARBA" id="ARBA00022679"/>
    </source>
</evidence>
<keyword evidence="5" id="KW-0833">Ubl conjugation pathway</keyword>
<dbReference type="SUPFAM" id="SSF57850">
    <property type="entry name" value="RING/U-box"/>
    <property type="match status" value="1"/>
</dbReference>
<dbReference type="Gene3D" id="3.30.40.10">
    <property type="entry name" value="Zinc/RING finger domain, C3HC4 (zinc finger)"/>
    <property type="match status" value="1"/>
</dbReference>
<dbReference type="PROSITE" id="PS51873">
    <property type="entry name" value="TRIAD"/>
    <property type="match status" value="1"/>
</dbReference>
<comment type="caution">
    <text evidence="9">The sequence shown here is derived from an EMBL/GenBank/DDBJ whole genome shotgun (WGS) entry which is preliminary data.</text>
</comment>
<keyword evidence="1" id="KW-0808">Transferase</keyword>
<evidence type="ECO:0000256" key="5">
    <source>
        <dbReference type="ARBA" id="ARBA00022786"/>
    </source>
</evidence>
<evidence type="ECO:0000256" key="7">
    <source>
        <dbReference type="SAM" id="Phobius"/>
    </source>
</evidence>
<dbReference type="OrthoDB" id="293424at2759"/>
<dbReference type="EMBL" id="MPUH01000198">
    <property type="protein sequence ID" value="OMJ86658.1"/>
    <property type="molecule type" value="Genomic_DNA"/>
</dbReference>
<evidence type="ECO:0000256" key="2">
    <source>
        <dbReference type="ARBA" id="ARBA00022723"/>
    </source>
</evidence>
<evidence type="ECO:0000256" key="4">
    <source>
        <dbReference type="ARBA" id="ARBA00022771"/>
    </source>
</evidence>
<keyword evidence="2" id="KW-0479">Metal-binding</keyword>
<feature type="transmembrane region" description="Helical" evidence="7">
    <location>
        <begin position="210"/>
        <end position="229"/>
    </location>
</feature>
<proteinExistence type="predicted"/>
<dbReference type="Proteomes" id="UP000187209">
    <property type="component" value="Unassembled WGS sequence"/>
</dbReference>
<keyword evidence="6" id="KW-0862">Zinc</keyword>
<keyword evidence="10" id="KW-1185">Reference proteome</keyword>
<keyword evidence="4" id="KW-0863">Zinc-finger</keyword>
<dbReference type="InterPro" id="IPR013083">
    <property type="entry name" value="Znf_RING/FYVE/PHD"/>
</dbReference>
<dbReference type="GO" id="GO:0004842">
    <property type="term" value="F:ubiquitin-protein transferase activity"/>
    <property type="evidence" value="ECO:0007669"/>
    <property type="project" value="InterPro"/>
</dbReference>
<feature type="transmembrane region" description="Helical" evidence="7">
    <location>
        <begin position="241"/>
        <end position="259"/>
    </location>
</feature>
<feature type="transmembrane region" description="Helical" evidence="7">
    <location>
        <begin position="309"/>
        <end position="328"/>
    </location>
</feature>
<protein>
    <recommendedName>
        <fullName evidence="8">RING-type domain-containing protein</fullName>
    </recommendedName>
</protein>
<reference evidence="9 10" key="1">
    <citation type="submission" date="2016-11" db="EMBL/GenBank/DDBJ databases">
        <title>The macronuclear genome of Stentor coeruleus: a giant cell with tiny introns.</title>
        <authorList>
            <person name="Slabodnick M."/>
            <person name="Ruby J.G."/>
            <person name="Reiff S.B."/>
            <person name="Swart E.C."/>
            <person name="Gosai S."/>
            <person name="Prabakaran S."/>
            <person name="Witkowska E."/>
            <person name="Larue G.E."/>
            <person name="Fisher S."/>
            <person name="Freeman R.M."/>
            <person name="Gunawardena J."/>
            <person name="Chu W."/>
            <person name="Stover N.A."/>
            <person name="Gregory B.D."/>
            <person name="Nowacki M."/>
            <person name="Derisi J."/>
            <person name="Roy S.W."/>
            <person name="Marshall W.F."/>
            <person name="Sood P."/>
        </authorList>
    </citation>
    <scope>NUCLEOTIDE SEQUENCE [LARGE SCALE GENOMIC DNA]</scope>
    <source>
        <strain evidence="9">WM001</strain>
    </source>
</reference>
<dbReference type="InterPro" id="IPR031127">
    <property type="entry name" value="E3_UB_ligase_RBR"/>
</dbReference>
<dbReference type="InterPro" id="IPR044066">
    <property type="entry name" value="TRIAD_supradom"/>
</dbReference>
<feature type="domain" description="RING-type" evidence="8">
    <location>
        <begin position="1"/>
        <end position="209"/>
    </location>
</feature>
<dbReference type="AlphaFoldDB" id="A0A1R2CCC0"/>
<dbReference type="Pfam" id="PF22191">
    <property type="entry name" value="IBR_1"/>
    <property type="match status" value="1"/>
</dbReference>
<keyword evidence="7" id="KW-0472">Membrane</keyword>
<evidence type="ECO:0000259" key="8">
    <source>
        <dbReference type="PROSITE" id="PS51873"/>
    </source>
</evidence>
<evidence type="ECO:0000313" key="9">
    <source>
        <dbReference type="EMBL" id="OMJ86658.1"/>
    </source>
</evidence>
<sequence length="331" mass="38481">MTEYCPVCLMYENKSNFKILSCGCSFCKYAVSEWVIAQLENYYKENFVLSCPKAILGHILSETDLKTCLTSVQYEQYQMISLKRLLLKNPQYRQCPMSKCNYLGWVDTNHKCAEKLVCGKCNGKWDDPSLYPTTNQFLNNAKGFWKGTNDFWSYIWKEIWVKYCPKCDSPIEKNGGCFHMTCQHCAYEFCWDCLQPYRNHKTGLCQVSVGYAWGLIILMIIGVIIRLCWINDIFSALMGFLLYKFILFLGAVLTLWLYIGTGCLIYDYKRGYYVGTEKLILIGSLVCLCFIGIYLMYCFYIYFFEIIKITSILGGAFVANFGACFIIYKKY</sequence>
<gene>
    <name evidence="9" type="ORF">SteCoe_11742</name>
</gene>
<keyword evidence="3" id="KW-0677">Repeat</keyword>
<dbReference type="GO" id="GO:0016567">
    <property type="term" value="P:protein ubiquitination"/>
    <property type="evidence" value="ECO:0007669"/>
    <property type="project" value="InterPro"/>
</dbReference>
<name>A0A1R2CCC0_9CILI</name>
<keyword evidence="7" id="KW-0812">Transmembrane</keyword>
<keyword evidence="7" id="KW-1133">Transmembrane helix</keyword>